<feature type="compositionally biased region" description="Low complexity" evidence="6">
    <location>
        <begin position="606"/>
        <end position="615"/>
    </location>
</feature>
<feature type="domain" description="GTF3C1 extended winged-helix" evidence="8">
    <location>
        <begin position="701"/>
        <end position="804"/>
    </location>
</feature>
<dbReference type="GO" id="GO:0000127">
    <property type="term" value="C:transcription factor TFIIIC complex"/>
    <property type="evidence" value="ECO:0007669"/>
    <property type="project" value="InterPro"/>
</dbReference>
<evidence type="ECO:0008006" key="10">
    <source>
        <dbReference type="Google" id="ProtNLM"/>
    </source>
</evidence>
<name>A0A7R9E0A2_9NEOP</name>
<dbReference type="InterPro" id="IPR007309">
    <property type="entry name" value="TFIIIC_Bblock-bd"/>
</dbReference>
<dbReference type="Pfam" id="PF04182">
    <property type="entry name" value="B-block_TFIIIC"/>
    <property type="match status" value="1"/>
</dbReference>
<evidence type="ECO:0000256" key="1">
    <source>
        <dbReference type="ARBA" id="ARBA00004123"/>
    </source>
</evidence>
<dbReference type="PANTHER" id="PTHR15180">
    <property type="entry name" value="GENERAL TRANSCRIPTION FACTOR 3C POLYPEPTIDE 1"/>
    <property type="match status" value="1"/>
</dbReference>
<feature type="region of interest" description="Disordered" evidence="6">
    <location>
        <begin position="1691"/>
        <end position="1726"/>
    </location>
</feature>
<dbReference type="InterPro" id="IPR044210">
    <property type="entry name" value="Tfc3-like"/>
</dbReference>
<dbReference type="PANTHER" id="PTHR15180:SF1">
    <property type="entry name" value="GENERAL TRANSCRIPTION FACTOR 3C POLYPEPTIDE 1"/>
    <property type="match status" value="1"/>
</dbReference>
<keyword evidence="5" id="KW-0539">Nucleus</keyword>
<gene>
    <name evidence="9" type="ORF">TMSB3V08_LOCUS1971</name>
</gene>
<reference evidence="9" key="1">
    <citation type="submission" date="2020-11" db="EMBL/GenBank/DDBJ databases">
        <authorList>
            <person name="Tran Van P."/>
        </authorList>
    </citation>
    <scope>NUCLEOTIDE SEQUENCE</scope>
</reference>
<feature type="region of interest" description="Disordered" evidence="6">
    <location>
        <begin position="2015"/>
        <end position="2038"/>
    </location>
</feature>
<keyword evidence="2" id="KW-0597">Phosphoprotein</keyword>
<feature type="compositionally biased region" description="Polar residues" evidence="6">
    <location>
        <begin position="551"/>
        <end position="560"/>
    </location>
</feature>
<evidence type="ECO:0000256" key="2">
    <source>
        <dbReference type="ARBA" id="ARBA00022553"/>
    </source>
</evidence>
<feature type="compositionally biased region" description="Basic and acidic residues" evidence="6">
    <location>
        <begin position="562"/>
        <end position="575"/>
    </location>
</feature>
<sequence>MYDGNPDYVDAILDEIALEGLDGITLEGLWLRISQRPKFSIALDDNSKSFMWNIIKLMKDVEIFELPEPRKPLQIFNRYDFVDQELGMILEPDVYPEDPYPHCPIDDSSKNIRGSSATYHTRKNITNNVSTLTLKEVEERWGLKLVLVASQLVRNTALMSKSASPLLELTLMQYCLLERVGRSRYMGEVTQGKVSLQLMGEDPKSLFYYRLQLLKHKLVVKQVHHQKSGVHNCSGSLLHLPRFHVERKPKALFLTERVIQILKERPNYIAEYEEIRQELGLAHSLKKLFKTFDFQRYVKTDIRLPYRTLYPNAKIEEWKHKGSDKEKHIRVIQLINPNMDVKEIWSRFEEGYDNEEEEDEPDVDENYIGLLHCDDVYLDQPLLTQAFNIVDEAGPKGCSQVELSKKMGLTKLQARTLYRNLLKRGVVAAYMHDIGRQRVSRIMSRRYDNESFLSVQFTREKNRMLALVSDRQKQNKMDKKRSRETESVVEAVGKKKIRFDTTNSADISAIDICMDDAMDISTSGLNTNESSLDVDAQWNRGVDLKIESNSRDSNNSSVFDSPQKDNDALSKEKKSSNVALIGSKEGVSFQNDDTFKLKKELLASSCTSSAGTSSSQDGPVENIDEPPKSLNTSQPETSSKIGIDGTNDNSIGSTEIKSFSLEQFMKTKLSPLREGSTGSRECLGSFIEDLKNKEANQETPITYRLLKRANLIIETIRTHKVVYDLTKLMKLIYDEEEKEGYHVKIDKKSLLRLLLKLGNDGHVKIFKVVLKGENKEKVLSFVCDPSISSDHTVIQSAIEQAKMKFFIPPKEKVSKLVQETAKLKEENSKNPFLAPSIHESMNELKAVTTSKEKKPSVQYSSRLGKTYGLCPKFLRMQTLHQFLYYIIYGYEGEAKLNRSETLNWFVKKGYEISEELAEEMSTIYYPDVHWKMFIPPLPVHTGWPTGWAIMCDVLLRIPLSIFVKICNITYVVPQIDSYLSHPIRRHYLVKFLPLEMRNVLMVARKYIFSIHEIVQRLCYIGLVQFGPQRLKEKDQVFVFLNRKGTLLNTTPSRQGYHQISDDISYLEQNYEFFSLEDVDKYWYDMWNICVNTHLGVGYILDLNGTICRHAELRETSSNGNSLLRMCSQPWASAELVSHYALLVSCSPGLVKVRPEVLSRCSLQAQSTGECSGRMCVTGKDILLEVLQHKQAMVDAIKAKGPLEAPKMDNGAVPGDRRGAAGLDSALFSYVVPKEGTMLILHLKRNWNWNSSTQISSQPSSVPNFTIKKLGELRMIRLASLKNDPLHFDLYPNVSKKPTPQSSAATSSNNYSSLLKKRLTGGKKSLKGSKSSEAYKQTLILPTKAKKMYIRHVMPRKSRSIKRRPYYDDVDRSALKRMSKLRVDWSVPEDHLLLICKTAAMYLCPNPRKQLITFHMIRDIMHRRNPNCKNKTSRACQRRILYMMKSSSTAHNVALYLEEVTQDPDVSAHYEVTIPNTSLKVRGRFQEIKNIVDIHCAVVNGIVHSSLCCMLDKVSYTYQLFQVYRQYPDNLLRSVMTKIRTDQMVSLKKSFARKLNKTDHYMPVSSLPYQLSISYVFLLQSKYQYEVFHESYRMLQHILEWKADNDSDFKGLEMDSSESGCTAALVDLFSRQQIKFTVELPDQIIVLDPRIADKDETFARIVQRYRDIVNSNKYRQLSSAIKRQYGDLFSVDPQTLQPDQGNANQPGTSKDNVSLANDDSDLDSEPEDMEQIDDLSIVHHNAIARAASRVALYLMREDMKGDKMIDENQHAHDFFVVNSCKIFCDILEPPSKPGFVEIISEKIDKKKNLKGTKENDTSKECPNTEKDKINKTAKNMDLFNPLPQEKINIILDYIKRYMIVPDETISESALHEYLVDNGANNEDVEKALNILHFIESKKEIGATIKEFSRPWTVNSHRVMRDDRAVLSTASVPHDNMSVDEDENKATSDSSIVPTDEMKPQDDSSQQNLTSAIKDLETSRTIEIVSEKMDCSNDRASEDASLNPTLCTDKNINVEGKELELEEESKENNDESTEDKWKPSKEKISNAFESINAGGLLNILDASGADRIRVSIRPWVRVDGSLNRRVLDRMLGAVLGHVMCQPGESIKKCEERFTPALQPFHTRELIEVLEKLECLKLQVVKTSWKTTLFSKPSTVIIEDSDGTEDEADIVLQPQHDALLRLGIFIGEKSYASDFLGC</sequence>
<feature type="region of interest" description="Disordered" evidence="6">
    <location>
        <begin position="606"/>
        <end position="649"/>
    </location>
</feature>
<feature type="compositionally biased region" description="Acidic residues" evidence="6">
    <location>
        <begin position="1717"/>
        <end position="1726"/>
    </location>
</feature>
<feature type="compositionally biased region" description="Polar residues" evidence="6">
    <location>
        <begin position="1691"/>
        <end position="1716"/>
    </location>
</feature>
<feature type="compositionally biased region" description="Basic and acidic residues" evidence="6">
    <location>
        <begin position="2024"/>
        <end position="2038"/>
    </location>
</feature>
<keyword evidence="4" id="KW-0804">Transcription</keyword>
<organism evidence="9">
    <name type="scientific">Timema monikensis</name>
    <dbReference type="NCBI Taxonomy" id="170555"/>
    <lineage>
        <taxon>Eukaryota</taxon>
        <taxon>Metazoa</taxon>
        <taxon>Ecdysozoa</taxon>
        <taxon>Arthropoda</taxon>
        <taxon>Hexapoda</taxon>
        <taxon>Insecta</taxon>
        <taxon>Pterygota</taxon>
        <taxon>Neoptera</taxon>
        <taxon>Polyneoptera</taxon>
        <taxon>Phasmatodea</taxon>
        <taxon>Timematodea</taxon>
        <taxon>Timematoidea</taxon>
        <taxon>Timematidae</taxon>
        <taxon>Timema</taxon>
    </lineage>
</organism>
<dbReference type="Pfam" id="PF24101">
    <property type="entry name" value="WHD_GTF3C1"/>
    <property type="match status" value="1"/>
</dbReference>
<comment type="subcellular location">
    <subcellularLocation>
        <location evidence="1">Nucleus</location>
    </subcellularLocation>
</comment>
<feature type="compositionally biased region" description="Polar residues" evidence="6">
    <location>
        <begin position="629"/>
        <end position="649"/>
    </location>
</feature>
<evidence type="ECO:0000256" key="5">
    <source>
        <dbReference type="ARBA" id="ARBA00023242"/>
    </source>
</evidence>
<dbReference type="EMBL" id="OB792875">
    <property type="protein sequence ID" value="CAD7425047.1"/>
    <property type="molecule type" value="Genomic_DNA"/>
</dbReference>
<evidence type="ECO:0000259" key="7">
    <source>
        <dbReference type="Pfam" id="PF04182"/>
    </source>
</evidence>
<feature type="domain" description="B-block binding subunit of TFIIIC" evidence="7">
    <location>
        <begin position="172"/>
        <end position="245"/>
    </location>
</feature>
<dbReference type="GO" id="GO:0006384">
    <property type="term" value="P:transcription initiation at RNA polymerase III promoter"/>
    <property type="evidence" value="ECO:0007669"/>
    <property type="project" value="InterPro"/>
</dbReference>
<evidence type="ECO:0000313" key="9">
    <source>
        <dbReference type="EMBL" id="CAD7425047.1"/>
    </source>
</evidence>
<feature type="region of interest" description="Disordered" evidence="6">
    <location>
        <begin position="547"/>
        <end position="576"/>
    </location>
</feature>
<proteinExistence type="predicted"/>
<dbReference type="InterPro" id="IPR056467">
    <property type="entry name" value="eWH_GTF3C1"/>
</dbReference>
<accession>A0A7R9E0A2</accession>
<dbReference type="GO" id="GO:0005634">
    <property type="term" value="C:nucleus"/>
    <property type="evidence" value="ECO:0007669"/>
    <property type="project" value="UniProtKB-SubCell"/>
</dbReference>
<evidence type="ECO:0000256" key="3">
    <source>
        <dbReference type="ARBA" id="ARBA00023125"/>
    </source>
</evidence>
<protein>
    <recommendedName>
        <fullName evidence="10">B-block binding subunit of TFIIIC domain-containing protein</fullName>
    </recommendedName>
</protein>
<evidence type="ECO:0000256" key="4">
    <source>
        <dbReference type="ARBA" id="ARBA00023163"/>
    </source>
</evidence>
<evidence type="ECO:0000256" key="6">
    <source>
        <dbReference type="SAM" id="MobiDB-lite"/>
    </source>
</evidence>
<evidence type="ECO:0000259" key="8">
    <source>
        <dbReference type="Pfam" id="PF24101"/>
    </source>
</evidence>
<dbReference type="GO" id="GO:0042791">
    <property type="term" value="P:5S class rRNA transcription by RNA polymerase III"/>
    <property type="evidence" value="ECO:0007669"/>
    <property type="project" value="TreeGrafter"/>
</dbReference>
<keyword evidence="3" id="KW-0238">DNA-binding</keyword>
<feature type="region of interest" description="Disordered" evidence="6">
    <location>
        <begin position="1928"/>
        <end position="1966"/>
    </location>
</feature>
<dbReference type="GO" id="GO:0003677">
    <property type="term" value="F:DNA binding"/>
    <property type="evidence" value="ECO:0007669"/>
    <property type="project" value="UniProtKB-KW"/>
</dbReference>